<comment type="caution">
    <text evidence="1">The sequence shown here is derived from an EMBL/GenBank/DDBJ whole genome shotgun (WGS) entry which is preliminary data.</text>
</comment>
<proteinExistence type="predicted"/>
<accession>A0AAW1J1L9</accession>
<gene>
    <name evidence="1" type="ORF">QE152_g31495</name>
</gene>
<name>A0AAW1J1L9_POPJA</name>
<reference evidence="1 2" key="1">
    <citation type="journal article" date="2024" name="BMC Genomics">
        <title>De novo assembly and annotation of Popillia japonica's genome with initial clues to its potential as an invasive pest.</title>
        <authorList>
            <person name="Cucini C."/>
            <person name="Boschi S."/>
            <person name="Funari R."/>
            <person name="Cardaioli E."/>
            <person name="Iannotti N."/>
            <person name="Marturano G."/>
            <person name="Paoli F."/>
            <person name="Bruttini M."/>
            <person name="Carapelli A."/>
            <person name="Frati F."/>
            <person name="Nardi F."/>
        </authorList>
    </citation>
    <scope>NUCLEOTIDE SEQUENCE [LARGE SCALE GENOMIC DNA]</scope>
    <source>
        <strain evidence="1">DMR45628</strain>
    </source>
</reference>
<sequence>MVYPEKQLFLLGRNSGHLCILAIMKQIGILNTINCANCVQDPDESMEMLERIKTRELQDPDESMEMLERIKTRELTEHDIEEKIGENP</sequence>
<protein>
    <submittedName>
        <fullName evidence="1">Uncharacterized protein</fullName>
    </submittedName>
</protein>
<dbReference type="EMBL" id="JASPKY010000447">
    <property type="protein sequence ID" value="KAK9696561.1"/>
    <property type="molecule type" value="Genomic_DNA"/>
</dbReference>
<organism evidence="1 2">
    <name type="scientific">Popillia japonica</name>
    <name type="common">Japanese beetle</name>
    <dbReference type="NCBI Taxonomy" id="7064"/>
    <lineage>
        <taxon>Eukaryota</taxon>
        <taxon>Metazoa</taxon>
        <taxon>Ecdysozoa</taxon>
        <taxon>Arthropoda</taxon>
        <taxon>Hexapoda</taxon>
        <taxon>Insecta</taxon>
        <taxon>Pterygota</taxon>
        <taxon>Neoptera</taxon>
        <taxon>Endopterygota</taxon>
        <taxon>Coleoptera</taxon>
        <taxon>Polyphaga</taxon>
        <taxon>Scarabaeiformia</taxon>
        <taxon>Scarabaeidae</taxon>
        <taxon>Rutelinae</taxon>
        <taxon>Popillia</taxon>
    </lineage>
</organism>
<evidence type="ECO:0000313" key="1">
    <source>
        <dbReference type="EMBL" id="KAK9696561.1"/>
    </source>
</evidence>
<dbReference type="AlphaFoldDB" id="A0AAW1J1L9"/>
<dbReference type="Proteomes" id="UP001458880">
    <property type="component" value="Unassembled WGS sequence"/>
</dbReference>
<keyword evidence="2" id="KW-1185">Reference proteome</keyword>
<evidence type="ECO:0000313" key="2">
    <source>
        <dbReference type="Proteomes" id="UP001458880"/>
    </source>
</evidence>